<accession>A0A4Y9T4N8</accession>
<feature type="binding site" evidence="3">
    <location>
        <position position="148"/>
    </location>
    <ligand>
        <name>a divalent metal cation</name>
        <dbReference type="ChEBI" id="CHEBI:60240"/>
    </ligand>
</feature>
<dbReference type="OrthoDB" id="9775406at2"/>
<keyword evidence="3" id="KW-0479">Metal-binding</keyword>
<evidence type="ECO:0000313" key="6">
    <source>
        <dbReference type="Proteomes" id="UP000297258"/>
    </source>
</evidence>
<evidence type="ECO:0000256" key="3">
    <source>
        <dbReference type="PIRSR" id="PIRSR605511-2"/>
    </source>
</evidence>
<dbReference type="PANTHER" id="PTHR10907:SF47">
    <property type="entry name" value="REGUCALCIN"/>
    <property type="match status" value="1"/>
</dbReference>
<dbReference type="InterPro" id="IPR005511">
    <property type="entry name" value="SMP-30"/>
</dbReference>
<dbReference type="GO" id="GO:0004341">
    <property type="term" value="F:gluconolactonase activity"/>
    <property type="evidence" value="ECO:0007669"/>
    <property type="project" value="TreeGrafter"/>
</dbReference>
<comment type="cofactor">
    <cofactor evidence="3">
        <name>Zn(2+)</name>
        <dbReference type="ChEBI" id="CHEBI:29105"/>
    </cofactor>
    <text evidence="3">Binds 1 divalent metal cation per subunit.</text>
</comment>
<evidence type="ECO:0000313" key="5">
    <source>
        <dbReference type="EMBL" id="TFW31930.1"/>
    </source>
</evidence>
<reference evidence="5 6" key="1">
    <citation type="submission" date="2019-03" db="EMBL/GenBank/DDBJ databases">
        <title>Draft genome of Massilia hortus sp. nov., a novel bacterial species of the Oxalobacteraceae family.</title>
        <authorList>
            <person name="Peta V."/>
            <person name="Raths R."/>
            <person name="Bucking H."/>
        </authorList>
    </citation>
    <scope>NUCLEOTIDE SEQUENCE [LARGE SCALE GENOMIC DNA]</scope>
    <source>
        <strain evidence="5 6">ONC3</strain>
    </source>
</reference>
<dbReference type="InterPro" id="IPR011042">
    <property type="entry name" value="6-blade_b-propeller_TolB-like"/>
</dbReference>
<evidence type="ECO:0000259" key="4">
    <source>
        <dbReference type="Pfam" id="PF08450"/>
    </source>
</evidence>
<feature type="domain" description="SMP-30/Gluconolactonase/LRE-like region" evidence="4">
    <location>
        <begin position="16"/>
        <end position="254"/>
    </location>
</feature>
<evidence type="ECO:0000256" key="2">
    <source>
        <dbReference type="PIRSR" id="PIRSR605511-1"/>
    </source>
</evidence>
<sequence>MSGQQPECIWPVGAELGEGVLWHAPTRSIYFVDIKGHRLHRCDENGARRHSWNAPGQIGFVVPAHDGGFVCGLEDGLYRFDEASGTFAKLGEVEPDIPGNRLNDGFVDQAGRLWFGTMDNGQAKPTGSLYRFDERGVSRADSGYIITNGPAVSPDGRTLYHVDTLGLQVFAFDLLPDGSVANKRLFTRIARPGHPDGLAVDSAGHVWITVFRGARIERYTPGGQLVGSVTFPVTNITKLAFGGDDLRTAYVTTAWKGLAPDERASQPLAGGLFMFRTDTPGQPQYQFAGGTLP</sequence>
<dbReference type="Pfam" id="PF08450">
    <property type="entry name" value="SGL"/>
    <property type="match status" value="1"/>
</dbReference>
<dbReference type="EMBL" id="SPUM01000074">
    <property type="protein sequence ID" value="TFW31930.1"/>
    <property type="molecule type" value="Genomic_DNA"/>
</dbReference>
<dbReference type="AlphaFoldDB" id="A0A4Y9T4N8"/>
<feature type="binding site" evidence="3">
    <location>
        <position position="101"/>
    </location>
    <ligand>
        <name>substrate</name>
    </ligand>
</feature>
<proteinExistence type="inferred from homology"/>
<feature type="binding site" evidence="3">
    <location>
        <position position="18"/>
    </location>
    <ligand>
        <name>a divalent metal cation</name>
        <dbReference type="ChEBI" id="CHEBI:60240"/>
    </ligand>
</feature>
<keyword evidence="3" id="KW-0862">Zinc</keyword>
<name>A0A4Y9T4N8_9BURK</name>
<dbReference type="InterPro" id="IPR013658">
    <property type="entry name" value="SGL"/>
</dbReference>
<organism evidence="5 6">
    <name type="scientific">Massilia horti</name>
    <dbReference type="NCBI Taxonomy" id="2562153"/>
    <lineage>
        <taxon>Bacteria</taxon>
        <taxon>Pseudomonadati</taxon>
        <taxon>Pseudomonadota</taxon>
        <taxon>Betaproteobacteria</taxon>
        <taxon>Burkholderiales</taxon>
        <taxon>Oxalobacteraceae</taxon>
        <taxon>Telluria group</taxon>
        <taxon>Massilia</taxon>
    </lineage>
</organism>
<dbReference type="GO" id="GO:0019853">
    <property type="term" value="P:L-ascorbic acid biosynthetic process"/>
    <property type="evidence" value="ECO:0007669"/>
    <property type="project" value="TreeGrafter"/>
</dbReference>
<feature type="active site" description="Proton donor/acceptor" evidence="2">
    <location>
        <position position="196"/>
    </location>
</feature>
<dbReference type="Gene3D" id="2.120.10.30">
    <property type="entry name" value="TolB, C-terminal domain"/>
    <property type="match status" value="1"/>
</dbReference>
<dbReference type="SUPFAM" id="SSF63829">
    <property type="entry name" value="Calcium-dependent phosphotriesterase"/>
    <property type="match status" value="1"/>
</dbReference>
<protein>
    <submittedName>
        <fullName evidence="5">SMP-30/gluconolactonase/LRE family protein</fullName>
    </submittedName>
</protein>
<gene>
    <name evidence="5" type="ORF">E4O92_11745</name>
</gene>
<comment type="caution">
    <text evidence="5">The sequence shown here is derived from an EMBL/GenBank/DDBJ whole genome shotgun (WGS) entry which is preliminary data.</text>
</comment>
<evidence type="ECO:0000256" key="1">
    <source>
        <dbReference type="ARBA" id="ARBA00008853"/>
    </source>
</evidence>
<dbReference type="PRINTS" id="PR01790">
    <property type="entry name" value="SMP30FAMILY"/>
</dbReference>
<comment type="similarity">
    <text evidence="1">Belongs to the SMP-30/CGR1 family.</text>
</comment>
<dbReference type="GO" id="GO:0005509">
    <property type="term" value="F:calcium ion binding"/>
    <property type="evidence" value="ECO:0007669"/>
    <property type="project" value="TreeGrafter"/>
</dbReference>
<dbReference type="PANTHER" id="PTHR10907">
    <property type="entry name" value="REGUCALCIN"/>
    <property type="match status" value="1"/>
</dbReference>
<dbReference type="RefSeq" id="WP_135189958.1">
    <property type="nucleotide sequence ID" value="NZ_SPUM01000074.1"/>
</dbReference>
<feature type="binding site" evidence="3">
    <location>
        <position position="103"/>
    </location>
    <ligand>
        <name>substrate</name>
    </ligand>
</feature>
<dbReference type="Proteomes" id="UP000297258">
    <property type="component" value="Unassembled WGS sequence"/>
</dbReference>
<feature type="binding site" evidence="3">
    <location>
        <position position="196"/>
    </location>
    <ligand>
        <name>a divalent metal cation</name>
        <dbReference type="ChEBI" id="CHEBI:60240"/>
    </ligand>
</feature>
<keyword evidence="6" id="KW-1185">Reference proteome</keyword>